<evidence type="ECO:0000313" key="3">
    <source>
        <dbReference type="Proteomes" id="UP000886595"/>
    </source>
</evidence>
<dbReference type="Proteomes" id="UP000886595">
    <property type="component" value="Unassembled WGS sequence"/>
</dbReference>
<dbReference type="Gene3D" id="3.60.10.10">
    <property type="entry name" value="Endonuclease/exonuclease/phosphatase"/>
    <property type="match status" value="1"/>
</dbReference>
<protein>
    <recommendedName>
        <fullName evidence="1">Endonuclease/exonuclease/phosphatase domain-containing protein</fullName>
    </recommendedName>
</protein>
<dbReference type="InterPro" id="IPR036691">
    <property type="entry name" value="Endo/exonu/phosph_ase_sf"/>
</dbReference>
<dbReference type="GO" id="GO:0003824">
    <property type="term" value="F:catalytic activity"/>
    <property type="evidence" value="ECO:0007669"/>
    <property type="project" value="InterPro"/>
</dbReference>
<sequence length="111" mass="12608">MSRRSGLWGDLKRVIENIDEPVLVGGDFNTIMRLDERSGGNGRLSPDSLAFGEWINELALGDMGFRGNTFTWRRGKDTRNFVAKRLDRVLCSAQTRVRWQEAVVSHLPFLA</sequence>
<reference evidence="2 3" key="1">
    <citation type="submission" date="2020-02" db="EMBL/GenBank/DDBJ databases">
        <authorList>
            <person name="Ma Q."/>
            <person name="Huang Y."/>
            <person name="Song X."/>
            <person name="Pei D."/>
        </authorList>
    </citation>
    <scope>NUCLEOTIDE SEQUENCE [LARGE SCALE GENOMIC DNA]</scope>
    <source>
        <strain evidence="2">Sxm20200214</strain>
        <tissue evidence="2">Leaf</tissue>
    </source>
</reference>
<dbReference type="SUPFAM" id="SSF56219">
    <property type="entry name" value="DNase I-like"/>
    <property type="match status" value="1"/>
</dbReference>
<accession>A0A8X7UG45</accession>
<dbReference type="EMBL" id="JAAMPC010000012">
    <property type="protein sequence ID" value="KAG2277304.1"/>
    <property type="molecule type" value="Genomic_DNA"/>
</dbReference>
<dbReference type="AlphaFoldDB" id="A0A8X7UG45"/>
<evidence type="ECO:0000313" key="2">
    <source>
        <dbReference type="EMBL" id="KAG2277304.1"/>
    </source>
</evidence>
<keyword evidence="3" id="KW-1185">Reference proteome</keyword>
<dbReference type="PANTHER" id="PTHR33710">
    <property type="entry name" value="BNAC02G09200D PROTEIN"/>
    <property type="match status" value="1"/>
</dbReference>
<comment type="caution">
    <text evidence="2">The sequence shown here is derived from an EMBL/GenBank/DDBJ whole genome shotgun (WGS) entry which is preliminary data.</text>
</comment>
<proteinExistence type="predicted"/>
<dbReference type="Pfam" id="PF03372">
    <property type="entry name" value="Exo_endo_phos"/>
    <property type="match status" value="1"/>
</dbReference>
<feature type="domain" description="Endonuclease/exonuclease/phosphatase" evidence="1">
    <location>
        <begin position="7"/>
        <end position="105"/>
    </location>
</feature>
<dbReference type="OrthoDB" id="1720282at2759"/>
<organism evidence="2 3">
    <name type="scientific">Brassica carinata</name>
    <name type="common">Ethiopian mustard</name>
    <name type="synonym">Abyssinian cabbage</name>
    <dbReference type="NCBI Taxonomy" id="52824"/>
    <lineage>
        <taxon>Eukaryota</taxon>
        <taxon>Viridiplantae</taxon>
        <taxon>Streptophyta</taxon>
        <taxon>Embryophyta</taxon>
        <taxon>Tracheophyta</taxon>
        <taxon>Spermatophyta</taxon>
        <taxon>Magnoliopsida</taxon>
        <taxon>eudicotyledons</taxon>
        <taxon>Gunneridae</taxon>
        <taxon>Pentapetalae</taxon>
        <taxon>rosids</taxon>
        <taxon>malvids</taxon>
        <taxon>Brassicales</taxon>
        <taxon>Brassicaceae</taxon>
        <taxon>Brassiceae</taxon>
        <taxon>Brassica</taxon>
    </lineage>
</organism>
<name>A0A8X7UG45_BRACI</name>
<gene>
    <name evidence="2" type="ORF">Bca52824_059859</name>
</gene>
<dbReference type="PANTHER" id="PTHR33710:SF77">
    <property type="entry name" value="DNASE I-LIKE SUPERFAMILY PROTEIN"/>
    <property type="match status" value="1"/>
</dbReference>
<evidence type="ECO:0000259" key="1">
    <source>
        <dbReference type="Pfam" id="PF03372"/>
    </source>
</evidence>
<dbReference type="InterPro" id="IPR005135">
    <property type="entry name" value="Endo/exonuclease/phosphatase"/>
</dbReference>